<dbReference type="PANTHER" id="PTHR45989:SF1">
    <property type="entry name" value="TRANSLATION INITIATION FACTOR EIF-2B SUBUNIT GAMMA"/>
    <property type="match status" value="1"/>
</dbReference>
<proteinExistence type="inferred from homology"/>
<comment type="subunit">
    <text evidence="9">Component of the translation initiation factor 2B (eIF2B) complex which is a heterodecamer of two sets of five different subunits: alpha, beta, gamma, delta and epsilon. Subunits alpha, beta and delta comprise a regulatory subcomplex and subunits epsilon and gamma comprise a catalytic subcomplex. Within the complex, the hexameric regulatory complex resides at the center, with the two heterodimeric catalytic subcomplexes bound on opposite sides.</text>
</comment>
<organism evidence="12 13">
    <name type="scientific">Amanita thiersii Skay4041</name>
    <dbReference type="NCBI Taxonomy" id="703135"/>
    <lineage>
        <taxon>Eukaryota</taxon>
        <taxon>Fungi</taxon>
        <taxon>Dikarya</taxon>
        <taxon>Basidiomycota</taxon>
        <taxon>Agaricomycotina</taxon>
        <taxon>Agaricomycetes</taxon>
        <taxon>Agaricomycetidae</taxon>
        <taxon>Agaricales</taxon>
        <taxon>Pluteineae</taxon>
        <taxon>Amanitaceae</taxon>
        <taxon>Amanita</taxon>
    </lineage>
</organism>
<dbReference type="GO" id="GO:0005851">
    <property type="term" value="C:eukaryotic translation initiation factor 2B complex"/>
    <property type="evidence" value="ECO:0007669"/>
    <property type="project" value="TreeGrafter"/>
</dbReference>
<dbReference type="STRING" id="703135.A0A2A9N8Z0"/>
<keyword evidence="4" id="KW-0396">Initiation factor</keyword>
<reference evidence="12 13" key="1">
    <citation type="submission" date="2014-02" db="EMBL/GenBank/DDBJ databases">
        <title>Transposable element dynamics among asymbiotic and ectomycorrhizal Amanita fungi.</title>
        <authorList>
            <consortium name="DOE Joint Genome Institute"/>
            <person name="Hess J."/>
            <person name="Skrede I."/>
            <person name="Wolfe B."/>
            <person name="LaButti K."/>
            <person name="Ohm R.A."/>
            <person name="Grigoriev I.V."/>
            <person name="Pringle A."/>
        </authorList>
    </citation>
    <scope>NUCLEOTIDE SEQUENCE [LARGE SCALE GENOMIC DNA]</scope>
    <source>
        <strain evidence="12 13">SKay4041</strain>
    </source>
</reference>
<dbReference type="InterPro" id="IPR056764">
    <property type="entry name" value="LbH_EIF2B3/5"/>
</dbReference>
<dbReference type="OrthoDB" id="1733332at2759"/>
<dbReference type="InterPro" id="IPR005835">
    <property type="entry name" value="NTP_transferase_dom"/>
</dbReference>
<sequence>MEVLNGPEVGSIQNDFMAVIIAGFGKDLLPLTTNYGDEACPKALLSVANRPILDYVLSWLEQSKIKDILLICPALHRVAIHHHINSEMTSSSLRVDLQTVEESRDAGAGTCALLRQFSSRITKDFVLLPCDFLPPSNFSLGTLLNRFRIDVLSDGAIGTACWFPSHKPDKVSYIDDWGVNTPNCSIAWDGISGTLLYIDTPDEFDLNAEDFRFRTSMISRYPQSKLLANYEDSHVYVCCRSVLTILHEKKHHVSLREEFLPWLCKLQYRVSKKQRYLQSLQSTLLQRTASQHSTVRRSIHQRGSDQKVPVTVLPSATMLSGTGQPSLRVGLVLLDNSLGFTARVNSIYAFLETNRRFLSDANFSPPYESKDLYLIDAKAQVSLDNIIDGSTQVSERANIKKSVIGRHCLIGRQARIVNSVLLDHCIIGEGANLDGCILGRGTRIGNKAELVRCILQAGSDIASGDSMKGERIEFSYESY</sequence>
<dbReference type="Pfam" id="PF00483">
    <property type="entry name" value="NTP_transferase"/>
    <property type="match status" value="1"/>
</dbReference>
<feature type="domain" description="EIF2B subunit epsilon/gamma LbH" evidence="11">
    <location>
        <begin position="375"/>
        <end position="462"/>
    </location>
</feature>
<evidence type="ECO:0000256" key="5">
    <source>
        <dbReference type="ARBA" id="ARBA00022917"/>
    </source>
</evidence>
<dbReference type="Gene3D" id="2.160.10.10">
    <property type="entry name" value="Hexapeptide repeat proteins"/>
    <property type="match status" value="1"/>
</dbReference>
<comment type="function">
    <text evidence="8">Acts as a component of the translation initiation factor 2B (eIF2B) complex, which catalyzes the exchange of GDP for GTP on the eukaryotic initiation factor 2 (eIF2) complex gamma subunit. Its guanine nucleotide exchange factor activity is repressed when bound to eIF2 complex phosphorylated on the alpha subunit, thereby limiting the amount of methionyl-initiator methionine tRNA available to the ribosome and consequently global translation is repressed.</text>
</comment>
<dbReference type="GO" id="GO:0005829">
    <property type="term" value="C:cytosol"/>
    <property type="evidence" value="ECO:0007669"/>
    <property type="project" value="UniProtKB-SubCell"/>
</dbReference>
<accession>A0A2A9N8Z0</accession>
<dbReference type="GO" id="GO:0005085">
    <property type="term" value="F:guanyl-nucleotide exchange factor activity"/>
    <property type="evidence" value="ECO:0007669"/>
    <property type="project" value="TreeGrafter"/>
</dbReference>
<evidence type="ECO:0000313" key="12">
    <source>
        <dbReference type="EMBL" id="PFH46388.1"/>
    </source>
</evidence>
<gene>
    <name evidence="12" type="ORF">AMATHDRAFT_77696</name>
</gene>
<evidence type="ECO:0000313" key="13">
    <source>
        <dbReference type="Proteomes" id="UP000242287"/>
    </source>
</evidence>
<comment type="similarity">
    <text evidence="2">Belongs to the eIF-2B gamma/epsilon subunits family.</text>
</comment>
<evidence type="ECO:0000259" key="11">
    <source>
        <dbReference type="Pfam" id="PF25084"/>
    </source>
</evidence>
<name>A0A2A9N8Z0_9AGAR</name>
<evidence type="ECO:0000256" key="1">
    <source>
        <dbReference type="ARBA" id="ARBA00004514"/>
    </source>
</evidence>
<dbReference type="Pfam" id="PF25084">
    <property type="entry name" value="LbH_EIF2B"/>
    <property type="match status" value="1"/>
</dbReference>
<evidence type="ECO:0000256" key="2">
    <source>
        <dbReference type="ARBA" id="ARBA00007878"/>
    </source>
</evidence>
<feature type="domain" description="Nucleotidyl transferase" evidence="10">
    <location>
        <begin position="19"/>
        <end position="132"/>
    </location>
</feature>
<evidence type="ECO:0000256" key="8">
    <source>
        <dbReference type="ARBA" id="ARBA00045373"/>
    </source>
</evidence>
<evidence type="ECO:0000256" key="9">
    <source>
        <dbReference type="ARBA" id="ARBA00046432"/>
    </source>
</evidence>
<evidence type="ECO:0000256" key="7">
    <source>
        <dbReference type="ARBA" id="ARBA00044229"/>
    </source>
</evidence>
<dbReference type="AlphaFoldDB" id="A0A2A9N8Z0"/>
<dbReference type="Proteomes" id="UP000242287">
    <property type="component" value="Unassembled WGS sequence"/>
</dbReference>
<evidence type="ECO:0000256" key="6">
    <source>
        <dbReference type="ARBA" id="ARBA00044196"/>
    </source>
</evidence>
<dbReference type="Gene3D" id="3.90.550.10">
    <property type="entry name" value="Spore Coat Polysaccharide Biosynthesis Protein SpsA, Chain A"/>
    <property type="match status" value="1"/>
</dbReference>
<dbReference type="EMBL" id="KZ302199">
    <property type="protein sequence ID" value="PFH46388.1"/>
    <property type="molecule type" value="Genomic_DNA"/>
</dbReference>
<keyword evidence="13" id="KW-1185">Reference proteome</keyword>
<keyword evidence="3" id="KW-0963">Cytoplasm</keyword>
<dbReference type="GO" id="GO:0002183">
    <property type="term" value="P:cytoplasmic translational initiation"/>
    <property type="evidence" value="ECO:0007669"/>
    <property type="project" value="TreeGrafter"/>
</dbReference>
<evidence type="ECO:0000259" key="10">
    <source>
        <dbReference type="Pfam" id="PF00483"/>
    </source>
</evidence>
<dbReference type="SUPFAM" id="SSF53448">
    <property type="entry name" value="Nucleotide-diphospho-sugar transferases"/>
    <property type="match status" value="1"/>
</dbReference>
<dbReference type="PANTHER" id="PTHR45989">
    <property type="entry name" value="TRANSLATION INITIATION FACTOR EIF-2B SUBUNIT GAMMA"/>
    <property type="match status" value="1"/>
</dbReference>
<evidence type="ECO:0000256" key="3">
    <source>
        <dbReference type="ARBA" id="ARBA00022490"/>
    </source>
</evidence>
<protein>
    <recommendedName>
        <fullName evidence="6">Translation initiation factor eIF2B subunit gamma</fullName>
    </recommendedName>
    <alternativeName>
        <fullName evidence="7">eIF2B GDP-GTP exchange factor subunit gamma</fullName>
    </alternativeName>
</protein>
<dbReference type="InterPro" id="IPR029044">
    <property type="entry name" value="Nucleotide-diphossugar_trans"/>
</dbReference>
<dbReference type="GO" id="GO:0003743">
    <property type="term" value="F:translation initiation factor activity"/>
    <property type="evidence" value="ECO:0007669"/>
    <property type="project" value="UniProtKB-KW"/>
</dbReference>
<keyword evidence="5" id="KW-0648">Protein biosynthesis</keyword>
<evidence type="ECO:0000256" key="4">
    <source>
        <dbReference type="ARBA" id="ARBA00022540"/>
    </source>
</evidence>
<comment type="subcellular location">
    <subcellularLocation>
        <location evidence="1">Cytoplasm</location>
        <location evidence="1">Cytosol</location>
    </subcellularLocation>
</comment>
<dbReference type="InterPro" id="IPR051960">
    <property type="entry name" value="eIF2B_gamma"/>
</dbReference>